<accession>A0A1F6BV47</accession>
<evidence type="ECO:0000313" key="2">
    <source>
        <dbReference type="EMBL" id="OGG40642.1"/>
    </source>
</evidence>
<evidence type="ECO:0008006" key="4">
    <source>
        <dbReference type="Google" id="ProtNLM"/>
    </source>
</evidence>
<comment type="caution">
    <text evidence="2">The sequence shown here is derived from an EMBL/GenBank/DDBJ whole genome shotgun (WGS) entry which is preliminary data.</text>
</comment>
<protein>
    <recommendedName>
        <fullName evidence="4">Sulfatase-modifying factor enzyme domain-containing protein</fullName>
    </recommendedName>
</protein>
<dbReference type="STRING" id="1798471.A3A21_03035"/>
<sequence>MKGKIFKNPFFCLSILLFGVLVFQVAGIVRGEGIWQGPTEDPPGGQPAAPLDTSSFPQIKQSNTDPTKIDLTIDDLLITGRFDVKGRLYVGSVVNDGVVIENTDPMIKFGPDGVGGAVIRFNRASNKLEARHSFLSDVGGDWFDIGSGGGIGGVVGQDWVLKYDGTRGSLFPGIVFRDDTAGKNMWKIGVNPRAYSRDEGVYANAWYLEQVNSITGVPVSSNPRLVVRDTGEVIISRLLSIRKGSPGIDNGLQLLGEGLSFAKIWLNDNKLYFAVNNTSKAMILDEDGKRACPTGYVKAGSVCVMANRIDDIGTATGRASELPAFYAANDYCADKGARLCSYGEWLYACQTRETSGANFGSGVWEWTDDLADGNNAIRGKLMGSSCAGGGGGSRVEAKSLGATGGFRCCIAR</sequence>
<evidence type="ECO:0000313" key="3">
    <source>
        <dbReference type="Proteomes" id="UP000176996"/>
    </source>
</evidence>
<proteinExistence type="predicted"/>
<reference evidence="2 3" key="1">
    <citation type="journal article" date="2016" name="Nat. Commun.">
        <title>Thousands of microbial genomes shed light on interconnected biogeochemical processes in an aquifer system.</title>
        <authorList>
            <person name="Anantharaman K."/>
            <person name="Brown C.T."/>
            <person name="Hug L.A."/>
            <person name="Sharon I."/>
            <person name="Castelle C.J."/>
            <person name="Probst A.J."/>
            <person name="Thomas B.C."/>
            <person name="Singh A."/>
            <person name="Wilkins M.J."/>
            <person name="Karaoz U."/>
            <person name="Brodie E.L."/>
            <person name="Williams K.H."/>
            <person name="Hubbard S.S."/>
            <person name="Banfield J.F."/>
        </authorList>
    </citation>
    <scope>NUCLEOTIDE SEQUENCE [LARGE SCALE GENOMIC DNA]</scope>
</reference>
<dbReference type="InterPro" id="IPR016187">
    <property type="entry name" value="CTDL_fold"/>
</dbReference>
<gene>
    <name evidence="2" type="ORF">A3A21_03035</name>
</gene>
<dbReference type="SUPFAM" id="SSF56436">
    <property type="entry name" value="C-type lectin-like"/>
    <property type="match status" value="1"/>
</dbReference>
<dbReference type="AlphaFoldDB" id="A0A1F6BV47"/>
<dbReference type="EMBL" id="MFKK01000023">
    <property type="protein sequence ID" value="OGG40642.1"/>
    <property type="molecule type" value="Genomic_DNA"/>
</dbReference>
<evidence type="ECO:0000256" key="1">
    <source>
        <dbReference type="SAM" id="MobiDB-lite"/>
    </source>
</evidence>
<feature type="region of interest" description="Disordered" evidence="1">
    <location>
        <begin position="36"/>
        <end position="63"/>
    </location>
</feature>
<feature type="compositionally biased region" description="Polar residues" evidence="1">
    <location>
        <begin position="52"/>
        <end position="63"/>
    </location>
</feature>
<name>A0A1F6BV47_9BACT</name>
<dbReference type="Proteomes" id="UP000176996">
    <property type="component" value="Unassembled WGS sequence"/>
</dbReference>
<organism evidence="2 3">
    <name type="scientific">Candidatus Jorgensenbacteria bacterium RIFCSPLOWO2_01_FULL_45_25b</name>
    <dbReference type="NCBI Taxonomy" id="1798471"/>
    <lineage>
        <taxon>Bacteria</taxon>
        <taxon>Candidatus Joergenseniibacteriota</taxon>
    </lineage>
</organism>